<dbReference type="GO" id="GO:0000978">
    <property type="term" value="F:RNA polymerase II cis-regulatory region sequence-specific DNA binding"/>
    <property type="evidence" value="ECO:0000318"/>
    <property type="project" value="GO_Central"/>
</dbReference>
<accession>A7SZE2</accession>
<dbReference type="GO" id="GO:0006357">
    <property type="term" value="P:regulation of transcription by RNA polymerase II"/>
    <property type="evidence" value="ECO:0000318"/>
    <property type="project" value="GO_Central"/>
</dbReference>
<dbReference type="GO" id="GO:0005634">
    <property type="term" value="C:nucleus"/>
    <property type="evidence" value="ECO:0000318"/>
    <property type="project" value="GO_Central"/>
</dbReference>
<dbReference type="PANTHER" id="PTHR24328">
    <property type="entry name" value="HOMEOBOX PROTEIN MOX"/>
    <property type="match status" value="1"/>
</dbReference>
<dbReference type="GO" id="GO:0000981">
    <property type="term" value="F:DNA-binding transcription factor activity, RNA polymerase II-specific"/>
    <property type="evidence" value="ECO:0000318"/>
    <property type="project" value="GO_Central"/>
</dbReference>
<gene>
    <name evidence="5" type="ORF">NEMVEDRAFT_v1g219932</name>
</gene>
<name>A7SZE2_NEMVE</name>
<dbReference type="GO" id="GO:0045944">
    <property type="term" value="P:positive regulation of transcription by RNA polymerase II"/>
    <property type="evidence" value="ECO:0007669"/>
    <property type="project" value="InterPro"/>
</dbReference>
<evidence type="ECO:0000256" key="1">
    <source>
        <dbReference type="ARBA" id="ARBA00004123"/>
    </source>
</evidence>
<organism evidence="5 6">
    <name type="scientific">Nematostella vectensis</name>
    <name type="common">Starlet sea anemone</name>
    <dbReference type="NCBI Taxonomy" id="45351"/>
    <lineage>
        <taxon>Eukaryota</taxon>
        <taxon>Metazoa</taxon>
        <taxon>Cnidaria</taxon>
        <taxon>Anthozoa</taxon>
        <taxon>Hexacorallia</taxon>
        <taxon>Actiniaria</taxon>
        <taxon>Edwardsiidae</taxon>
        <taxon>Nematostella</taxon>
    </lineage>
</organism>
<sequence>MELEIRNRMRPKLDQAIKRFDMSFSVQLDQAIKSPLTQRSGLVLLYDMSNSSYKNFDFDLSQKILELLKKLYNLSTAIEQIEWEPKRKEEYELRHNTNNIGTFRYELRHNTNSIGTFRYELRHNTDSIGTFRYELRHNTNSIGTFRYELRHNTNSRGIFRYELRHNTNSIGIFRYELRHNTNSIGTWKG</sequence>
<keyword evidence="4" id="KW-0804">Transcription</keyword>
<dbReference type="PhylomeDB" id="A7SZE2"/>
<keyword evidence="2" id="KW-0217">Developmental protein</keyword>
<dbReference type="Proteomes" id="UP000001593">
    <property type="component" value="Unassembled WGS sequence"/>
</dbReference>
<dbReference type="HOGENOM" id="CLU_1436029_0_0_1"/>
<evidence type="ECO:0000313" key="5">
    <source>
        <dbReference type="EMBL" id="EDO30930.1"/>
    </source>
</evidence>
<keyword evidence="6" id="KW-1185">Reference proteome</keyword>
<proteinExistence type="predicted"/>
<dbReference type="PANTHER" id="PTHR24328:SF7">
    <property type="entry name" value="BUTTONLESS"/>
    <property type="match status" value="1"/>
</dbReference>
<evidence type="ECO:0000256" key="2">
    <source>
        <dbReference type="ARBA" id="ARBA00022473"/>
    </source>
</evidence>
<dbReference type="AlphaFoldDB" id="A7SZE2"/>
<dbReference type="InterPro" id="IPR042634">
    <property type="entry name" value="MOX-1/MOX-2"/>
</dbReference>
<reference evidence="5 6" key="1">
    <citation type="journal article" date="2007" name="Science">
        <title>Sea anemone genome reveals ancestral eumetazoan gene repertoire and genomic organization.</title>
        <authorList>
            <person name="Putnam N.H."/>
            <person name="Srivastava M."/>
            <person name="Hellsten U."/>
            <person name="Dirks B."/>
            <person name="Chapman J."/>
            <person name="Salamov A."/>
            <person name="Terry A."/>
            <person name="Shapiro H."/>
            <person name="Lindquist E."/>
            <person name="Kapitonov V.V."/>
            <person name="Jurka J."/>
            <person name="Genikhovich G."/>
            <person name="Grigoriev I.V."/>
            <person name="Lucas S.M."/>
            <person name="Steele R.E."/>
            <person name="Finnerty J.R."/>
            <person name="Technau U."/>
            <person name="Martindale M.Q."/>
            <person name="Rokhsar D.S."/>
        </authorList>
    </citation>
    <scope>NUCLEOTIDE SEQUENCE [LARGE SCALE GENOMIC DNA]</scope>
    <source>
        <strain evidence="6">CH2 X CH6</strain>
    </source>
</reference>
<dbReference type="EMBL" id="DS469962">
    <property type="protein sequence ID" value="EDO30930.1"/>
    <property type="molecule type" value="Genomic_DNA"/>
</dbReference>
<protein>
    <submittedName>
        <fullName evidence="5">Uncharacterized protein</fullName>
    </submittedName>
</protein>
<evidence type="ECO:0000256" key="4">
    <source>
        <dbReference type="ARBA" id="ARBA00023163"/>
    </source>
</evidence>
<dbReference type="InParanoid" id="A7SZE2"/>
<comment type="subcellular location">
    <subcellularLocation>
        <location evidence="1">Nucleus</location>
    </subcellularLocation>
</comment>
<evidence type="ECO:0000313" key="6">
    <source>
        <dbReference type="Proteomes" id="UP000001593"/>
    </source>
</evidence>
<keyword evidence="3" id="KW-0805">Transcription regulation</keyword>
<evidence type="ECO:0000256" key="3">
    <source>
        <dbReference type="ARBA" id="ARBA00023015"/>
    </source>
</evidence>